<protein>
    <submittedName>
        <fullName evidence="2">Uncharacterized protein</fullName>
    </submittedName>
</protein>
<sequence length="71" mass="8019">MGKLIGERMVPKMLRILASMGASMYFFYLAFSPNIKNEKSQFYSIILISVITLITSIFILLKNGDKKKPAS</sequence>
<keyword evidence="3" id="KW-1185">Reference proteome</keyword>
<keyword evidence="1" id="KW-1133">Transmembrane helix</keyword>
<reference evidence="3" key="1">
    <citation type="submission" date="2016-10" db="EMBL/GenBank/DDBJ databases">
        <authorList>
            <person name="Varghese N."/>
            <person name="Submissions S."/>
        </authorList>
    </citation>
    <scope>NUCLEOTIDE SEQUENCE [LARGE SCALE GENOMIC DNA]</scope>
    <source>
        <strain evidence="3">DSM 15282</strain>
    </source>
</reference>
<evidence type="ECO:0000313" key="3">
    <source>
        <dbReference type="Proteomes" id="UP000199564"/>
    </source>
</evidence>
<organism evidence="2 3">
    <name type="scientific">Algoriphagus ornithinivorans</name>
    <dbReference type="NCBI Taxonomy" id="226506"/>
    <lineage>
        <taxon>Bacteria</taxon>
        <taxon>Pseudomonadati</taxon>
        <taxon>Bacteroidota</taxon>
        <taxon>Cytophagia</taxon>
        <taxon>Cytophagales</taxon>
        <taxon>Cyclobacteriaceae</taxon>
        <taxon>Algoriphagus</taxon>
    </lineage>
</organism>
<evidence type="ECO:0000256" key="1">
    <source>
        <dbReference type="SAM" id="Phobius"/>
    </source>
</evidence>
<dbReference type="STRING" id="226506.SAMN04488519_112141"/>
<dbReference type="EMBL" id="FOVW01000012">
    <property type="protein sequence ID" value="SFO72943.1"/>
    <property type="molecule type" value="Genomic_DNA"/>
</dbReference>
<accession>A0A1I5JK68</accession>
<proteinExistence type="predicted"/>
<name>A0A1I5JK68_9BACT</name>
<dbReference type="Proteomes" id="UP000199564">
    <property type="component" value="Unassembled WGS sequence"/>
</dbReference>
<keyword evidence="1" id="KW-0812">Transmembrane</keyword>
<feature type="transmembrane region" description="Helical" evidence="1">
    <location>
        <begin position="12"/>
        <end position="30"/>
    </location>
</feature>
<feature type="transmembrane region" description="Helical" evidence="1">
    <location>
        <begin position="42"/>
        <end position="61"/>
    </location>
</feature>
<gene>
    <name evidence="2" type="ORF">SAMN04488519_112141</name>
</gene>
<dbReference type="AlphaFoldDB" id="A0A1I5JK68"/>
<evidence type="ECO:0000313" key="2">
    <source>
        <dbReference type="EMBL" id="SFO72943.1"/>
    </source>
</evidence>
<keyword evidence="1" id="KW-0472">Membrane</keyword>